<dbReference type="FunFam" id="3.80.10.10:FF:000948">
    <property type="entry name" value="Centrosomal protein 78"/>
    <property type="match status" value="1"/>
</dbReference>
<dbReference type="GO" id="GO:0005813">
    <property type="term" value="C:centrosome"/>
    <property type="evidence" value="ECO:0007669"/>
    <property type="project" value="TreeGrafter"/>
</dbReference>
<dbReference type="PRINTS" id="PR02062">
    <property type="entry name" value="CENTROSOME78"/>
</dbReference>
<dbReference type="AlphaFoldDB" id="A0AAN8QA50"/>
<dbReference type="InterPro" id="IPR032675">
    <property type="entry name" value="LRR_dom_sf"/>
</dbReference>
<comment type="caution">
    <text evidence="2">The sequence shown here is derived from an EMBL/GenBank/DDBJ whole genome shotgun (WGS) entry which is preliminary data.</text>
</comment>
<accession>A0AAN8QA50</accession>
<keyword evidence="3" id="KW-1185">Reference proteome</keyword>
<reference evidence="2 3" key="1">
    <citation type="submission" date="2024-01" db="EMBL/GenBank/DDBJ databases">
        <title>The genome of the rayed Mediterranean limpet Patella caerulea (Linnaeus, 1758).</title>
        <authorList>
            <person name="Anh-Thu Weber A."/>
            <person name="Halstead-Nussloch G."/>
        </authorList>
    </citation>
    <scope>NUCLEOTIDE SEQUENCE [LARGE SCALE GENOMIC DNA]</scope>
    <source>
        <strain evidence="2">AATW-2023a</strain>
        <tissue evidence="2">Whole specimen</tissue>
    </source>
</reference>
<proteinExistence type="predicted"/>
<evidence type="ECO:0000313" key="3">
    <source>
        <dbReference type="Proteomes" id="UP001347796"/>
    </source>
</evidence>
<dbReference type="PANTHER" id="PTHR24110">
    <property type="entry name" value="CENTROSOMAL PROTEIN OF 78 KDA"/>
    <property type="match status" value="1"/>
</dbReference>
<dbReference type="SMART" id="SM00368">
    <property type="entry name" value="LRR_RI"/>
    <property type="match status" value="3"/>
</dbReference>
<evidence type="ECO:0008006" key="4">
    <source>
        <dbReference type="Google" id="ProtNLM"/>
    </source>
</evidence>
<organism evidence="2 3">
    <name type="scientific">Patella caerulea</name>
    <name type="common">Rayed Mediterranean limpet</name>
    <dbReference type="NCBI Taxonomy" id="87958"/>
    <lineage>
        <taxon>Eukaryota</taxon>
        <taxon>Metazoa</taxon>
        <taxon>Spiralia</taxon>
        <taxon>Lophotrochozoa</taxon>
        <taxon>Mollusca</taxon>
        <taxon>Gastropoda</taxon>
        <taxon>Patellogastropoda</taxon>
        <taxon>Patelloidea</taxon>
        <taxon>Patellidae</taxon>
        <taxon>Patella</taxon>
    </lineage>
</organism>
<dbReference type="EMBL" id="JAZGQO010000006">
    <property type="protein sequence ID" value="KAK6186105.1"/>
    <property type="molecule type" value="Genomic_DNA"/>
</dbReference>
<evidence type="ECO:0000313" key="2">
    <source>
        <dbReference type="EMBL" id="KAK6186105.1"/>
    </source>
</evidence>
<protein>
    <recommendedName>
        <fullName evidence="4">Centrosomal protein of 78 kDa</fullName>
    </recommendedName>
</protein>
<dbReference type="PANTHER" id="PTHR24110:SF3">
    <property type="entry name" value="CENTROSOMAL PROTEIN OF 78 KDA"/>
    <property type="match status" value="1"/>
</dbReference>
<name>A0AAN8QA50_PATCE</name>
<dbReference type="GO" id="GO:0036064">
    <property type="term" value="C:ciliary basal body"/>
    <property type="evidence" value="ECO:0007669"/>
    <property type="project" value="TreeGrafter"/>
</dbReference>
<dbReference type="SUPFAM" id="SSF52047">
    <property type="entry name" value="RNI-like"/>
    <property type="match status" value="1"/>
</dbReference>
<sequence length="648" mass="72803">MIQSVQERQRGAYDFESHYDNLCALQDSAPLSAVKAHLSQGVLDISGDRIRANDWKPILDTLQINKSLEFVAVRSSFMEPKENQGDVKTSAQKKQKTPAIRSREITYRLCKALQECLSKSPQLSCLELQGLPMRQRDINCLVKGLAKSTHLKHLSMEQCLIGDKGLEMVCKAVKQAVNINSVNFSACNLSSNGAESIVSVIKHQAMKRHSEAWGDSLRYRRPDLDRMPGIRRITLNDNSLIGDQGAMALAEALKDDLWLKALDLQACGISNPGARALLDVLEYNTTIVVLDVRKNVLIERDVIHAIMEQLMLNSKGQDTEYKWLKTEESPDPKRKPRRRATRLLNSSFGRKLTQKAQSSAKKITISAENVDKIKSKGKVCKSPGLPWRTAERADRYRGFPPDYKSSFIDSSECLSPNTTTDNHSISEIVLIRDNNYSYKHNVTFNNDSDVSIDINNPKEVKVELEQLRRSLREEKIARATSDQALLQLAVENKRLQEDVTRLKRLENLGDESFLSNVEASFKQFHQFLDMLTEANLGNLITMAGLDNSQLPFMQTSFCMPSVFGPNSTLLQNSHLSQTNSSSNWKDMSPIQHNVSKADGDTNCDIQYQNSPVDKQPVPKTAMYINSPEMEGNSTYSSPKPIDSGDDDF</sequence>
<dbReference type="InterPro" id="IPR026212">
    <property type="entry name" value="Cep78"/>
</dbReference>
<feature type="region of interest" description="Disordered" evidence="1">
    <location>
        <begin position="623"/>
        <end position="648"/>
    </location>
</feature>
<dbReference type="FunFam" id="3.80.10.10:FF:001649">
    <property type="entry name" value="Uncharacterized protein"/>
    <property type="match status" value="1"/>
</dbReference>
<evidence type="ECO:0000256" key="1">
    <source>
        <dbReference type="SAM" id="MobiDB-lite"/>
    </source>
</evidence>
<dbReference type="Gene3D" id="3.80.10.10">
    <property type="entry name" value="Ribonuclease Inhibitor"/>
    <property type="match status" value="2"/>
</dbReference>
<gene>
    <name evidence="2" type="ORF">SNE40_008206</name>
</gene>
<feature type="compositionally biased region" description="Polar residues" evidence="1">
    <location>
        <begin position="573"/>
        <end position="594"/>
    </location>
</feature>
<feature type="region of interest" description="Disordered" evidence="1">
    <location>
        <begin position="573"/>
        <end position="601"/>
    </location>
</feature>
<dbReference type="InterPro" id="IPR001611">
    <property type="entry name" value="Leu-rich_rpt"/>
</dbReference>
<dbReference type="GO" id="GO:0044782">
    <property type="term" value="P:cilium organization"/>
    <property type="evidence" value="ECO:0007669"/>
    <property type="project" value="TreeGrafter"/>
</dbReference>
<dbReference type="Proteomes" id="UP001347796">
    <property type="component" value="Unassembled WGS sequence"/>
</dbReference>
<dbReference type="Pfam" id="PF13516">
    <property type="entry name" value="LRR_6"/>
    <property type="match status" value="2"/>
</dbReference>